<keyword evidence="3" id="KW-1185">Reference proteome</keyword>
<name>A0A9Q3F2N6_9BASI</name>
<dbReference type="Proteomes" id="UP000765509">
    <property type="component" value="Unassembled WGS sequence"/>
</dbReference>
<feature type="domain" description="Vacuolar protein sorting-associated protein 13 VPS13 adaptor binding" evidence="1">
    <location>
        <begin position="34"/>
        <end position="107"/>
    </location>
</feature>
<dbReference type="AlphaFoldDB" id="A0A9Q3F2N6"/>
<accession>A0A9Q3F2N6</accession>
<organism evidence="2 3">
    <name type="scientific">Austropuccinia psidii MF-1</name>
    <dbReference type="NCBI Taxonomy" id="1389203"/>
    <lineage>
        <taxon>Eukaryota</taxon>
        <taxon>Fungi</taxon>
        <taxon>Dikarya</taxon>
        <taxon>Basidiomycota</taxon>
        <taxon>Pucciniomycotina</taxon>
        <taxon>Pucciniomycetes</taxon>
        <taxon>Pucciniales</taxon>
        <taxon>Sphaerophragmiaceae</taxon>
        <taxon>Austropuccinia</taxon>
    </lineage>
</organism>
<feature type="domain" description="Vacuolar protein sorting-associated protein 13 VPS13 adaptor binding" evidence="1">
    <location>
        <begin position="117"/>
        <end position="275"/>
    </location>
</feature>
<dbReference type="InterPro" id="IPR009543">
    <property type="entry name" value="VPS13_VAB"/>
</dbReference>
<comment type="caution">
    <text evidence="2">The sequence shown here is derived from an EMBL/GenBank/DDBJ whole genome shotgun (WGS) entry which is preliminary data.</text>
</comment>
<sequence>MNMSFGTMNDRQSSVSFLAPSYASTTTLFLAAYWCKEALAWKDLVKHPVRTIACQSINLEEPAWRFTATTIYDKEDSTVWYYTKLTLCLQAPIEIENSLPSDIQFYLLLLQDDGIVGLKRSEYAIFNTNNPEDFPVENRLIMEDEDGLKTKLGLHFMCYPVSGGTFKIQIYCPYAIINKTGLNYSIGSKPFMCSPKRVAGQTLCVNASHRKQPHPFLFSHLEDDKRNGAVLRVGFQMAINFDVVGANQKLTLQTSTKRSEYHVGLNVSEGIGKFQSK</sequence>
<protein>
    <recommendedName>
        <fullName evidence="1">Vacuolar protein sorting-associated protein 13 VPS13 adaptor binding domain-containing protein</fullName>
    </recommendedName>
</protein>
<evidence type="ECO:0000313" key="3">
    <source>
        <dbReference type="Proteomes" id="UP000765509"/>
    </source>
</evidence>
<gene>
    <name evidence="2" type="ORF">O181_068996</name>
</gene>
<dbReference type="Pfam" id="PF25036">
    <property type="entry name" value="VPS13_VAB"/>
    <property type="match status" value="2"/>
</dbReference>
<evidence type="ECO:0000313" key="2">
    <source>
        <dbReference type="EMBL" id="MBW0529281.1"/>
    </source>
</evidence>
<reference evidence="2" key="1">
    <citation type="submission" date="2021-03" db="EMBL/GenBank/DDBJ databases">
        <title>Draft genome sequence of rust myrtle Austropuccinia psidii MF-1, a brazilian biotype.</title>
        <authorList>
            <person name="Quecine M.C."/>
            <person name="Pachon D.M.R."/>
            <person name="Bonatelli M.L."/>
            <person name="Correr F.H."/>
            <person name="Franceschini L.M."/>
            <person name="Leite T.F."/>
            <person name="Margarido G.R.A."/>
            <person name="Almeida C.A."/>
            <person name="Ferrarezi J.A."/>
            <person name="Labate C.A."/>
        </authorList>
    </citation>
    <scope>NUCLEOTIDE SEQUENCE</scope>
    <source>
        <strain evidence="2">MF-1</strain>
    </source>
</reference>
<proteinExistence type="predicted"/>
<evidence type="ECO:0000259" key="1">
    <source>
        <dbReference type="Pfam" id="PF25036"/>
    </source>
</evidence>
<dbReference type="EMBL" id="AVOT02035020">
    <property type="protein sequence ID" value="MBW0529281.1"/>
    <property type="molecule type" value="Genomic_DNA"/>
</dbReference>
<dbReference type="OrthoDB" id="2518958at2759"/>